<feature type="region of interest" description="Disordered" evidence="1">
    <location>
        <begin position="1"/>
        <end position="81"/>
    </location>
</feature>
<name>A0A4P9WII0_9FUNG</name>
<dbReference type="EMBL" id="KZ994892">
    <property type="protein sequence ID" value="RKO91815.1"/>
    <property type="molecule type" value="Genomic_DNA"/>
</dbReference>
<proteinExistence type="predicted"/>
<reference evidence="3" key="1">
    <citation type="journal article" date="2018" name="Nat. Microbiol.">
        <title>Leveraging single-cell genomics to expand the fungal tree of life.</title>
        <authorList>
            <person name="Ahrendt S.R."/>
            <person name="Quandt C.A."/>
            <person name="Ciobanu D."/>
            <person name="Clum A."/>
            <person name="Salamov A."/>
            <person name="Andreopoulos B."/>
            <person name="Cheng J.F."/>
            <person name="Woyke T."/>
            <person name="Pelin A."/>
            <person name="Henrissat B."/>
            <person name="Reynolds N.K."/>
            <person name="Benny G.L."/>
            <person name="Smith M.E."/>
            <person name="James T.Y."/>
            <person name="Grigoriev I.V."/>
        </authorList>
    </citation>
    <scope>NUCLEOTIDE SEQUENCE [LARGE SCALE GENOMIC DNA]</scope>
</reference>
<organism evidence="2 3">
    <name type="scientific">Blyttiomyces helicus</name>
    <dbReference type="NCBI Taxonomy" id="388810"/>
    <lineage>
        <taxon>Eukaryota</taxon>
        <taxon>Fungi</taxon>
        <taxon>Fungi incertae sedis</taxon>
        <taxon>Chytridiomycota</taxon>
        <taxon>Chytridiomycota incertae sedis</taxon>
        <taxon>Chytridiomycetes</taxon>
        <taxon>Chytridiomycetes incertae sedis</taxon>
        <taxon>Blyttiomyces</taxon>
    </lineage>
</organism>
<feature type="compositionally biased region" description="Basic residues" evidence="1">
    <location>
        <begin position="1"/>
        <end position="26"/>
    </location>
</feature>
<evidence type="ECO:0000313" key="2">
    <source>
        <dbReference type="EMBL" id="RKO91815.1"/>
    </source>
</evidence>
<gene>
    <name evidence="2" type="ORF">BDK51DRAFT_48380</name>
</gene>
<keyword evidence="3" id="KW-1185">Reference proteome</keyword>
<protein>
    <submittedName>
        <fullName evidence="2">Uncharacterized protein</fullName>
    </submittedName>
</protein>
<dbReference type="Proteomes" id="UP000269721">
    <property type="component" value="Unassembled WGS sequence"/>
</dbReference>
<dbReference type="OrthoDB" id="2095648at2759"/>
<accession>A0A4P9WII0</accession>
<evidence type="ECO:0000313" key="3">
    <source>
        <dbReference type="Proteomes" id="UP000269721"/>
    </source>
</evidence>
<dbReference type="AlphaFoldDB" id="A0A4P9WII0"/>
<evidence type="ECO:0000256" key="1">
    <source>
        <dbReference type="SAM" id="MobiDB-lite"/>
    </source>
</evidence>
<sequence>MVGQHARKLNRRLNRRRTKSNLRHLRSSSGNHVGHPSDHTGLAKQHPQNAPVLCPRPQRLPPNDPAPRRRTNPQDHDPSLVNSHAARTRWLALNPLPQPTPPLEYDSDAAAESCTPVPLRRVPRGGGRWSHLPFKLVSRILRLCRTTERERSSPVGDRGCPPRNLDHCGARCVCLHPSVPRVGACGVCGGLRVGGGHLRPDVRQPGVRQLLLVFPARAREEAGGGHRLPPLCDAWQMASCQPPVRALVREPARAAWAPAVLIDEGAYKVLKLLVANILPRLNGVSPQLVALELGVYYGSRFEAVLNDADFATSLLGWNSSACRLEPRRTLAATRTLRSAPRSVSGIDFPFGRRTVSALFIRKLVSLQPPLRRVVLFGSYLESETLLADLLAACPTLTSEPATLSRTKQSLSSKITRPCATSTFAWT</sequence>